<protein>
    <submittedName>
        <fullName evidence="5">Quinate dehydrogenase</fullName>
    </submittedName>
</protein>
<keyword evidence="6" id="KW-1185">Reference proteome</keyword>
<organism evidence="5 6">
    <name type="scientific">Pseudohongiella nitratireducens</name>
    <dbReference type="NCBI Taxonomy" id="1768907"/>
    <lineage>
        <taxon>Bacteria</taxon>
        <taxon>Pseudomonadati</taxon>
        <taxon>Pseudomonadota</taxon>
        <taxon>Gammaproteobacteria</taxon>
        <taxon>Pseudomonadales</taxon>
        <taxon>Pseudohongiellaceae</taxon>
        <taxon>Pseudohongiella</taxon>
    </lineage>
</organism>
<sequence>MKIKSKHLADGLRRMSAVRGVAAAVVGMAMATPALVSAQESIDWLTLGSDYAHTRYIPASEINADNFENLETAWVWDGSSFNASSGRATPSYIDGILYTVAGDRRHVVAIEPQTGETIWSYREPHTFRYEYSMRKDYGKGVAYSEVDGRGVIYIVSPGFFLTALDAKTGAPLEDFGHEIGVEGFPNTGVVDLQKIIAEHNGYEFDPYYGIPLEEGYITSSSPPIVVNDTVVVGNSAEQGYNQTRIENIPGDILGIDKTSGEHKWTFNIIPDKGEFGWDTWQDGDGNQLEDPRAYTGENSSWAPMAADPERDMVYINTNSATIDFYRGHTQGDNLYGSSLIALDASTGERQWHFQLVHKDIWNFDTPTAPVLLDVMHEGVETPVVAQVTKQAFTYVFNRETGEPLWPIEERPVPQSTVPGEILSETQPFPTKPEAYDMQGLTHDDLIDFTPELREQAIEAISNFKIGPLFNPPLHRDNDEGYVAALWCPGDIGGVNIDGPAAADPTSGTLFVTSRKNCTNRIVAPAEERDAMIELPTGTTFARYASLRSALLRGPQGLPLYKPPYSRITAIDLNTGDHKWFIPVGETPDRVKNHPALEGIDVGNTGSGTVAPMTVTATMLMYASQQSDGTPTLFAVNKETGEQIGKVAVPANSRYGMMNFQHEGVQYVVLQTGGTLTALSLHGPVDMGGPAH</sequence>
<dbReference type="OrthoDB" id="7051554at2"/>
<comment type="caution">
    <text evidence="5">The sequence shown here is derived from an EMBL/GenBank/DDBJ whole genome shotgun (WGS) entry which is preliminary data.</text>
</comment>
<dbReference type="Pfam" id="PF01011">
    <property type="entry name" value="PQQ"/>
    <property type="match status" value="1"/>
</dbReference>
<reference evidence="5" key="2">
    <citation type="submission" date="2020-09" db="EMBL/GenBank/DDBJ databases">
        <authorList>
            <person name="Sun Q."/>
            <person name="Zhou Y."/>
        </authorList>
    </citation>
    <scope>NUCLEOTIDE SEQUENCE</scope>
    <source>
        <strain evidence="5">CGMCC 1.15425</strain>
    </source>
</reference>
<dbReference type="AlphaFoldDB" id="A0A917GPN8"/>
<evidence type="ECO:0000256" key="2">
    <source>
        <dbReference type="ARBA" id="ARBA00008156"/>
    </source>
</evidence>
<accession>A0A917GPN8</accession>
<dbReference type="InterPro" id="IPR011047">
    <property type="entry name" value="Quinoprotein_ADH-like_sf"/>
</dbReference>
<comment type="similarity">
    <text evidence="2">Belongs to the bacterial PQQ dehydrogenase family.</text>
</comment>
<dbReference type="EMBL" id="BMIY01000003">
    <property type="protein sequence ID" value="GGG52744.1"/>
    <property type="molecule type" value="Genomic_DNA"/>
</dbReference>
<evidence type="ECO:0000313" key="6">
    <source>
        <dbReference type="Proteomes" id="UP000627715"/>
    </source>
</evidence>
<proteinExistence type="inferred from homology"/>
<reference evidence="5" key="1">
    <citation type="journal article" date="2014" name="Int. J. Syst. Evol. Microbiol.">
        <title>Complete genome sequence of Corynebacterium casei LMG S-19264T (=DSM 44701T), isolated from a smear-ripened cheese.</title>
        <authorList>
            <consortium name="US DOE Joint Genome Institute (JGI-PGF)"/>
            <person name="Walter F."/>
            <person name="Albersmeier A."/>
            <person name="Kalinowski J."/>
            <person name="Ruckert C."/>
        </authorList>
    </citation>
    <scope>NUCLEOTIDE SEQUENCE</scope>
    <source>
        <strain evidence="5">CGMCC 1.15425</strain>
    </source>
</reference>
<gene>
    <name evidence="5" type="primary">gcd-1</name>
    <name evidence="5" type="ORF">GCM10011403_07410</name>
</gene>
<feature type="domain" description="Pyrrolo-quinoline quinone repeat" evidence="4">
    <location>
        <begin position="44"/>
        <end position="667"/>
    </location>
</feature>
<keyword evidence="3" id="KW-0560">Oxidoreductase</keyword>
<dbReference type="PANTHER" id="PTHR32303:SF4">
    <property type="entry name" value="QUINOPROTEIN GLUCOSE DEHYDROGENASE"/>
    <property type="match status" value="1"/>
</dbReference>
<dbReference type="InterPro" id="IPR002372">
    <property type="entry name" value="PQQ_rpt_dom"/>
</dbReference>
<dbReference type="SUPFAM" id="SSF50998">
    <property type="entry name" value="Quinoprotein alcohol dehydrogenase-like"/>
    <property type="match status" value="1"/>
</dbReference>
<name>A0A917GPN8_9GAMM</name>
<evidence type="ECO:0000259" key="4">
    <source>
        <dbReference type="Pfam" id="PF01011"/>
    </source>
</evidence>
<dbReference type="Gene3D" id="2.140.10.10">
    <property type="entry name" value="Quinoprotein alcohol dehydrogenase-like superfamily"/>
    <property type="match status" value="2"/>
</dbReference>
<evidence type="ECO:0000256" key="1">
    <source>
        <dbReference type="ARBA" id="ARBA00001931"/>
    </source>
</evidence>
<dbReference type="Proteomes" id="UP000627715">
    <property type="component" value="Unassembled WGS sequence"/>
</dbReference>
<evidence type="ECO:0000313" key="5">
    <source>
        <dbReference type="EMBL" id="GGG52744.1"/>
    </source>
</evidence>
<evidence type="ECO:0000256" key="3">
    <source>
        <dbReference type="ARBA" id="ARBA00023002"/>
    </source>
</evidence>
<comment type="cofactor">
    <cofactor evidence="1">
        <name>pyrroloquinoline quinone</name>
        <dbReference type="ChEBI" id="CHEBI:58442"/>
    </cofactor>
</comment>
<dbReference type="PANTHER" id="PTHR32303">
    <property type="entry name" value="QUINOPROTEIN ALCOHOL DEHYDROGENASE (CYTOCHROME C)"/>
    <property type="match status" value="1"/>
</dbReference>
<dbReference type="SMART" id="SM00564">
    <property type="entry name" value="PQQ"/>
    <property type="match status" value="5"/>
</dbReference>
<dbReference type="GO" id="GO:0016491">
    <property type="term" value="F:oxidoreductase activity"/>
    <property type="evidence" value="ECO:0007669"/>
    <property type="project" value="UniProtKB-KW"/>
</dbReference>
<dbReference type="RefSeq" id="WP_068809856.1">
    <property type="nucleotide sequence ID" value="NZ_BMIY01000003.1"/>
</dbReference>
<dbReference type="InterPro" id="IPR018391">
    <property type="entry name" value="PQQ_b-propeller_rpt"/>
</dbReference>